<reference evidence="10 11" key="1">
    <citation type="submission" date="2018-09" db="EMBL/GenBank/DDBJ databases">
        <authorList>
            <person name="Postec A."/>
        </authorList>
    </citation>
    <scope>NUCLEOTIDE SEQUENCE [LARGE SCALE GENOMIC DNA]</scope>
    <source>
        <strain evidence="10">70B-A</strain>
    </source>
</reference>
<dbReference type="OrthoDB" id="9804143at2"/>
<dbReference type="CDD" id="cd13123">
    <property type="entry name" value="MATE_MurJ_like"/>
    <property type="match status" value="1"/>
</dbReference>
<feature type="transmembrane region" description="Helical" evidence="9">
    <location>
        <begin position="263"/>
        <end position="287"/>
    </location>
</feature>
<dbReference type="PANTHER" id="PTHR47019">
    <property type="entry name" value="LIPID II FLIPPASE MURJ"/>
    <property type="match status" value="1"/>
</dbReference>
<comment type="function">
    <text evidence="8">Involved in peptidoglycan biosynthesis. Transports lipid-linked peptidoglycan precursors from the inner to the outer leaflet of the cytoplasmic membrane.</text>
</comment>
<feature type="transmembrane region" description="Helical" evidence="9">
    <location>
        <begin position="381"/>
        <end position="400"/>
    </location>
</feature>
<dbReference type="GO" id="GO:0034204">
    <property type="term" value="P:lipid translocation"/>
    <property type="evidence" value="ECO:0007669"/>
    <property type="project" value="TreeGrafter"/>
</dbReference>
<evidence type="ECO:0000313" key="10">
    <source>
        <dbReference type="EMBL" id="VDN47355.1"/>
    </source>
</evidence>
<comment type="subcellular location">
    <subcellularLocation>
        <location evidence="1">Cell membrane</location>
        <topology evidence="1">Multi-pass membrane protein</topology>
    </subcellularLocation>
</comment>
<feature type="transmembrane region" description="Helical" evidence="9">
    <location>
        <begin position="308"/>
        <end position="335"/>
    </location>
</feature>
<dbReference type="GO" id="GO:0015648">
    <property type="term" value="F:lipid-linked peptidoglycan transporter activity"/>
    <property type="evidence" value="ECO:0007669"/>
    <property type="project" value="UniProtKB-UniRule"/>
</dbReference>
<evidence type="ECO:0000313" key="11">
    <source>
        <dbReference type="Proteomes" id="UP000279029"/>
    </source>
</evidence>
<dbReference type="InterPro" id="IPR051050">
    <property type="entry name" value="Lipid_II_flippase_MurJ/MviN"/>
</dbReference>
<dbReference type="GO" id="GO:0008360">
    <property type="term" value="P:regulation of cell shape"/>
    <property type="evidence" value="ECO:0007669"/>
    <property type="project" value="UniProtKB-UniRule"/>
</dbReference>
<evidence type="ECO:0000256" key="1">
    <source>
        <dbReference type="ARBA" id="ARBA00004651"/>
    </source>
</evidence>
<feature type="transmembrane region" description="Helical" evidence="9">
    <location>
        <begin position="157"/>
        <end position="177"/>
    </location>
</feature>
<proteinExistence type="inferred from homology"/>
<dbReference type="RefSeq" id="WP_125136675.1">
    <property type="nucleotide sequence ID" value="NZ_LR130778.1"/>
</dbReference>
<keyword evidence="2 8" id="KW-1003">Cell membrane</keyword>
<accession>A0A3P7NWM5</accession>
<protein>
    <recommendedName>
        <fullName evidence="8">Lipid II flippase</fullName>
    </recommendedName>
</protein>
<keyword evidence="5 8" id="KW-0573">Peptidoglycan synthesis</keyword>
<feature type="transmembrane region" description="Helical" evidence="9">
    <location>
        <begin position="440"/>
        <end position="465"/>
    </location>
</feature>
<evidence type="ECO:0000256" key="4">
    <source>
        <dbReference type="ARBA" id="ARBA00022960"/>
    </source>
</evidence>
<dbReference type="NCBIfam" id="TIGR01695">
    <property type="entry name" value="murJ_mviN"/>
    <property type="match status" value="1"/>
</dbReference>
<dbReference type="PANTHER" id="PTHR47019:SF1">
    <property type="entry name" value="LIPID II FLIPPASE MURJ"/>
    <property type="match status" value="1"/>
</dbReference>
<feature type="transmembrane region" description="Helical" evidence="9">
    <location>
        <begin position="86"/>
        <end position="107"/>
    </location>
</feature>
<feature type="transmembrane region" description="Helical" evidence="9">
    <location>
        <begin position="12"/>
        <end position="29"/>
    </location>
</feature>
<feature type="transmembrane region" description="Helical" evidence="9">
    <location>
        <begin position="183"/>
        <end position="207"/>
    </location>
</feature>
<keyword evidence="7 8" id="KW-0472">Membrane</keyword>
<dbReference type="InterPro" id="IPR004268">
    <property type="entry name" value="MurJ"/>
</dbReference>
<gene>
    <name evidence="10" type="primary">mviN</name>
    <name evidence="10" type="ORF">PATL70BA_1470</name>
</gene>
<feature type="transmembrane region" description="Helical" evidence="9">
    <location>
        <begin position="406"/>
        <end position="428"/>
    </location>
</feature>
<feature type="transmembrane region" description="Helical" evidence="9">
    <location>
        <begin position="228"/>
        <end position="248"/>
    </location>
</feature>
<keyword evidence="8" id="KW-0813">Transport</keyword>
<dbReference type="GO" id="GO:0071555">
    <property type="term" value="P:cell wall organization"/>
    <property type="evidence" value="ECO:0007669"/>
    <property type="project" value="UniProtKB-UniRule"/>
</dbReference>
<organism evidence="10 11">
    <name type="scientific">Petrocella atlantisensis</name>
    <dbReference type="NCBI Taxonomy" id="2173034"/>
    <lineage>
        <taxon>Bacteria</taxon>
        <taxon>Bacillati</taxon>
        <taxon>Bacillota</taxon>
        <taxon>Clostridia</taxon>
        <taxon>Lachnospirales</taxon>
        <taxon>Vallitaleaceae</taxon>
        <taxon>Petrocella</taxon>
    </lineage>
</organism>
<keyword evidence="6 9" id="KW-1133">Transmembrane helix</keyword>
<evidence type="ECO:0000256" key="2">
    <source>
        <dbReference type="ARBA" id="ARBA00022475"/>
    </source>
</evidence>
<keyword evidence="8" id="KW-0961">Cell wall biogenesis/degradation</keyword>
<evidence type="ECO:0000256" key="9">
    <source>
        <dbReference type="SAM" id="Phobius"/>
    </source>
</evidence>
<feature type="transmembrane region" description="Helical" evidence="9">
    <location>
        <begin position="477"/>
        <end position="498"/>
    </location>
</feature>
<dbReference type="AlphaFoldDB" id="A0A3P7NWM5"/>
<sequence>MVRNKKDSSLNMIVVIIGLTLIGKVVGLLRDTFIGYKLGADFESDVFFMTLSLTTSVFLGIGSAIATNIIPIFVRYRKNQEDTKGISSIFNAVVLLSLVMGIAYYIAAPWIVKLFATGYTGEKLEMTIQMTRIMIPSILFISLTYLFVGAMQAHEKFILPAMISFPYNILFFIYLAIGIETNGIAGLALITMIGWLLQMIVLAPSVIKHKLVPLMGHIDFKHPALKHFFIGIIPIILVTLTHQFNIVIDNKAASFLGDGNVSAIYYGNMLFKAIVTTTVYGITAVMFPKFNEKFLDENHEGLYQSVINVLRSVLLLLIPMSIGLILTGPYVIALIFERGVFDASGTIATTIAFTGYTSFMIAFGFIDVLNKAYYTLGIRRIPLLIGGFIILVNIGLNNLLVGKYGFAGIANGTSIAFYCGAVLSFFLFSRQFNSFPLHRFFNTLFKTLMATAVMGGSVYLLNQYLNPMLGVSTKGNLAIIGIDITLGMVIYGLTLILLKEQLIYNIYKQIRDKFKQKHA</sequence>
<evidence type="ECO:0000256" key="8">
    <source>
        <dbReference type="PIRNR" id="PIRNR002869"/>
    </source>
</evidence>
<dbReference type="KEGG" id="cbar:PATL70BA_1470"/>
<evidence type="ECO:0000256" key="7">
    <source>
        <dbReference type="ARBA" id="ARBA00023136"/>
    </source>
</evidence>
<evidence type="ECO:0000256" key="6">
    <source>
        <dbReference type="ARBA" id="ARBA00022989"/>
    </source>
</evidence>
<dbReference type="GO" id="GO:0009252">
    <property type="term" value="P:peptidoglycan biosynthetic process"/>
    <property type="evidence" value="ECO:0007669"/>
    <property type="project" value="UniProtKB-UniRule"/>
</dbReference>
<dbReference type="GO" id="GO:0005886">
    <property type="term" value="C:plasma membrane"/>
    <property type="evidence" value="ECO:0007669"/>
    <property type="project" value="UniProtKB-SubCell"/>
</dbReference>
<dbReference type="PIRSF" id="PIRSF002869">
    <property type="entry name" value="MviN"/>
    <property type="match status" value="1"/>
</dbReference>
<name>A0A3P7NWM5_9FIRM</name>
<feature type="transmembrane region" description="Helical" evidence="9">
    <location>
        <begin position="127"/>
        <end position="148"/>
    </location>
</feature>
<dbReference type="PRINTS" id="PR01806">
    <property type="entry name" value="VIRFACTRMVIN"/>
</dbReference>
<dbReference type="Pfam" id="PF03023">
    <property type="entry name" value="MurJ"/>
    <property type="match status" value="1"/>
</dbReference>
<comment type="similarity">
    <text evidence="8">Belongs to the MurJ/MviN family.</text>
</comment>
<keyword evidence="3 9" id="KW-0812">Transmembrane</keyword>
<keyword evidence="11" id="KW-1185">Reference proteome</keyword>
<keyword evidence="4 8" id="KW-0133">Cell shape</keyword>
<feature type="transmembrane region" description="Helical" evidence="9">
    <location>
        <begin position="49"/>
        <end position="74"/>
    </location>
</feature>
<feature type="transmembrane region" description="Helical" evidence="9">
    <location>
        <begin position="347"/>
        <end position="369"/>
    </location>
</feature>
<dbReference type="EMBL" id="LR130778">
    <property type="protein sequence ID" value="VDN47355.1"/>
    <property type="molecule type" value="Genomic_DNA"/>
</dbReference>
<evidence type="ECO:0000256" key="5">
    <source>
        <dbReference type="ARBA" id="ARBA00022984"/>
    </source>
</evidence>
<evidence type="ECO:0000256" key="3">
    <source>
        <dbReference type="ARBA" id="ARBA00022692"/>
    </source>
</evidence>
<dbReference type="Proteomes" id="UP000279029">
    <property type="component" value="Chromosome"/>
</dbReference>